<dbReference type="CDD" id="cd01948">
    <property type="entry name" value="EAL"/>
    <property type="match status" value="1"/>
</dbReference>
<feature type="domain" description="EAL" evidence="4">
    <location>
        <begin position="496"/>
        <end position="749"/>
    </location>
</feature>
<dbReference type="Proteomes" id="UP000830639">
    <property type="component" value="Chromosome"/>
</dbReference>
<protein>
    <submittedName>
        <fullName evidence="6">EAL domain-containing protein</fullName>
    </submittedName>
</protein>
<dbReference type="InterPro" id="IPR043128">
    <property type="entry name" value="Rev_trsase/Diguanyl_cyclase"/>
</dbReference>
<dbReference type="Gene3D" id="3.30.450.20">
    <property type="entry name" value="PAS domain"/>
    <property type="match status" value="2"/>
</dbReference>
<dbReference type="Pfam" id="PF13426">
    <property type="entry name" value="PAS_9"/>
    <property type="match status" value="1"/>
</dbReference>
<dbReference type="Pfam" id="PF00990">
    <property type="entry name" value="GGDEF"/>
    <property type="match status" value="1"/>
</dbReference>
<evidence type="ECO:0000313" key="6">
    <source>
        <dbReference type="EMBL" id="UPM56356.1"/>
    </source>
</evidence>
<dbReference type="SUPFAM" id="SSF141868">
    <property type="entry name" value="EAL domain-like"/>
    <property type="match status" value="1"/>
</dbReference>
<dbReference type="PROSITE" id="PS50113">
    <property type="entry name" value="PAC"/>
    <property type="match status" value="1"/>
</dbReference>
<feature type="domain" description="GGDEF" evidence="5">
    <location>
        <begin position="355"/>
        <end position="487"/>
    </location>
</feature>
<dbReference type="PANTHER" id="PTHR44757">
    <property type="entry name" value="DIGUANYLATE CYCLASE DGCP"/>
    <property type="match status" value="1"/>
</dbReference>
<dbReference type="InterPro" id="IPR001633">
    <property type="entry name" value="EAL_dom"/>
</dbReference>
<dbReference type="InterPro" id="IPR052155">
    <property type="entry name" value="Biofilm_reg_signaling"/>
</dbReference>
<evidence type="ECO:0000256" key="1">
    <source>
        <dbReference type="SAM" id="Phobius"/>
    </source>
</evidence>
<dbReference type="SUPFAM" id="SSF55073">
    <property type="entry name" value="Nucleotide cyclase"/>
    <property type="match status" value="1"/>
</dbReference>
<keyword evidence="1" id="KW-0812">Transmembrane</keyword>
<dbReference type="PROSITE" id="PS50883">
    <property type="entry name" value="EAL"/>
    <property type="match status" value="1"/>
</dbReference>
<gene>
    <name evidence="6" type="ORF">MY490_11185</name>
</gene>
<sequence length="755" mass="86881">MKKRLMNQKSSTFVLIVGYLLFSVLWILLSDSLLVEYAREFHAFSMIKGIGYLTISAIFFYSVIYKKQQIVKHIEERYRLFVENSTDIIIVVKDNGTIEYGSPSFSTFLGYVPTDYEGRSIFEFIAKEEVNNRKEVFAHRKQFKYAGNFIVKFIHKNGNYVILESKCLPIIGESGEVEKLMYISQDITLQTKAKEKHRETEDRYQKLVELSPDTTMIYNEKGEILYTNSAGFELVGAKNEEEVIGKNIFQFISQESMSHAANRMEAAIKGETGISEYNIKRLDGTIINTEVLSFPTTYQGNKAVQVIVRDITERKLTAKQLKFLAYFDVLTGIGNRNALQTRLNEEIQECKQTRKSLAVLFLNLDRFKNVNDTFGHRFGDMLLREVTERLKVNISNLCELFRFGGDGFVILIKNTDHSKTRRMAKQINEVFEQALYIEGRSIHMSISIGISMYPDNGETVERLIQTADAALYRVKENSKNDYFFYSDHIQVENDRKMELEIKLRKALENDEFSLVYQPQIDLKTNDIVGLEVLLRWHHPTEGFIPPIEFIPIAEETGLINPIGKWVIETACNQFKQWKESCFPLKSIAVNVSGVQLKDKNFVGMVEKILFDTKLIPGYLDLEITESIMQEANLASKIMNELKKIGVRLSIDDFGMGYSSFRYLRQLPFDKLKIDKSFIDEINGESNDGAIVTAIIQLGNKLGYDIVAEGVETRAQVEFLRSNFCHYAQGYYFSKPLATSDIEELIRTRYNLTKKS</sequence>
<feature type="domain" description="PAS" evidence="2">
    <location>
        <begin position="200"/>
        <end position="271"/>
    </location>
</feature>
<dbReference type="SMART" id="SM00091">
    <property type="entry name" value="PAS"/>
    <property type="match status" value="2"/>
</dbReference>
<reference evidence="6 7" key="1">
    <citation type="submission" date="2022-04" db="EMBL/GenBank/DDBJ databases">
        <title>Mechanism of arsenic methylation and mitigation arsenic toxicity by Bacillus sp. LH14 from an Arsenic-Contaminated Paddy Soil.</title>
        <authorList>
            <person name="Wang D."/>
        </authorList>
    </citation>
    <scope>NUCLEOTIDE SEQUENCE [LARGE SCALE GENOMIC DNA]</scope>
    <source>
        <strain evidence="6 7">LH14</strain>
    </source>
</reference>
<dbReference type="PANTHER" id="PTHR44757:SF2">
    <property type="entry name" value="BIOFILM ARCHITECTURE MAINTENANCE PROTEIN MBAA"/>
    <property type="match status" value="1"/>
</dbReference>
<keyword evidence="1" id="KW-1133">Transmembrane helix</keyword>
<dbReference type="InterPro" id="IPR035919">
    <property type="entry name" value="EAL_sf"/>
</dbReference>
<accession>A0ABY4JR76</accession>
<keyword evidence="1" id="KW-0472">Membrane</keyword>
<proteinExistence type="predicted"/>
<dbReference type="Pfam" id="PF00989">
    <property type="entry name" value="PAS"/>
    <property type="match status" value="1"/>
</dbReference>
<evidence type="ECO:0000259" key="2">
    <source>
        <dbReference type="PROSITE" id="PS50112"/>
    </source>
</evidence>
<evidence type="ECO:0000313" key="7">
    <source>
        <dbReference type="Proteomes" id="UP000830639"/>
    </source>
</evidence>
<dbReference type="SUPFAM" id="SSF55785">
    <property type="entry name" value="PYP-like sensor domain (PAS domain)"/>
    <property type="match status" value="2"/>
</dbReference>
<dbReference type="SMART" id="SM00086">
    <property type="entry name" value="PAC"/>
    <property type="match status" value="2"/>
</dbReference>
<dbReference type="SMART" id="SM00267">
    <property type="entry name" value="GGDEF"/>
    <property type="match status" value="1"/>
</dbReference>
<dbReference type="Pfam" id="PF00563">
    <property type="entry name" value="EAL"/>
    <property type="match status" value="1"/>
</dbReference>
<dbReference type="NCBIfam" id="TIGR00229">
    <property type="entry name" value="sensory_box"/>
    <property type="match status" value="2"/>
</dbReference>
<dbReference type="CDD" id="cd01949">
    <property type="entry name" value="GGDEF"/>
    <property type="match status" value="1"/>
</dbReference>
<dbReference type="SMART" id="SM00052">
    <property type="entry name" value="EAL"/>
    <property type="match status" value="1"/>
</dbReference>
<dbReference type="PROSITE" id="PS50112">
    <property type="entry name" value="PAS"/>
    <property type="match status" value="2"/>
</dbReference>
<dbReference type="NCBIfam" id="TIGR00254">
    <property type="entry name" value="GGDEF"/>
    <property type="match status" value="1"/>
</dbReference>
<dbReference type="InterPro" id="IPR013767">
    <property type="entry name" value="PAS_fold"/>
</dbReference>
<dbReference type="InterPro" id="IPR001610">
    <property type="entry name" value="PAC"/>
</dbReference>
<dbReference type="RefSeq" id="WP_248269260.1">
    <property type="nucleotide sequence ID" value="NZ_CP096034.1"/>
</dbReference>
<dbReference type="EMBL" id="CP096034">
    <property type="protein sequence ID" value="UPM56356.1"/>
    <property type="molecule type" value="Genomic_DNA"/>
</dbReference>
<organism evidence="6 7">
    <name type="scientific">Gottfriedia acidiceleris</name>
    <dbReference type="NCBI Taxonomy" id="371036"/>
    <lineage>
        <taxon>Bacteria</taxon>
        <taxon>Bacillati</taxon>
        <taxon>Bacillota</taxon>
        <taxon>Bacilli</taxon>
        <taxon>Bacillales</taxon>
        <taxon>Bacillaceae</taxon>
        <taxon>Gottfriedia</taxon>
    </lineage>
</organism>
<dbReference type="CDD" id="cd00130">
    <property type="entry name" value="PAS"/>
    <property type="match status" value="2"/>
</dbReference>
<name>A0ABY4JR76_9BACI</name>
<dbReference type="InterPro" id="IPR000160">
    <property type="entry name" value="GGDEF_dom"/>
</dbReference>
<evidence type="ECO:0000259" key="4">
    <source>
        <dbReference type="PROSITE" id="PS50883"/>
    </source>
</evidence>
<feature type="transmembrane region" description="Helical" evidence="1">
    <location>
        <begin position="12"/>
        <end position="29"/>
    </location>
</feature>
<feature type="domain" description="PAS" evidence="2">
    <location>
        <begin position="74"/>
        <end position="137"/>
    </location>
</feature>
<evidence type="ECO:0000259" key="5">
    <source>
        <dbReference type="PROSITE" id="PS50887"/>
    </source>
</evidence>
<dbReference type="InterPro" id="IPR035965">
    <property type="entry name" value="PAS-like_dom_sf"/>
</dbReference>
<dbReference type="Gene3D" id="3.30.70.270">
    <property type="match status" value="1"/>
</dbReference>
<dbReference type="InterPro" id="IPR000014">
    <property type="entry name" value="PAS"/>
</dbReference>
<evidence type="ECO:0000259" key="3">
    <source>
        <dbReference type="PROSITE" id="PS50113"/>
    </source>
</evidence>
<dbReference type="InterPro" id="IPR000700">
    <property type="entry name" value="PAS-assoc_C"/>
</dbReference>
<dbReference type="InterPro" id="IPR029787">
    <property type="entry name" value="Nucleotide_cyclase"/>
</dbReference>
<keyword evidence="7" id="KW-1185">Reference proteome</keyword>
<dbReference type="PROSITE" id="PS50887">
    <property type="entry name" value="GGDEF"/>
    <property type="match status" value="1"/>
</dbReference>
<dbReference type="Gene3D" id="3.20.20.450">
    <property type="entry name" value="EAL domain"/>
    <property type="match status" value="1"/>
</dbReference>
<feature type="domain" description="PAC" evidence="3">
    <location>
        <begin position="147"/>
        <end position="199"/>
    </location>
</feature>